<keyword evidence="3" id="KW-1185">Reference proteome</keyword>
<evidence type="ECO:0000313" key="2">
    <source>
        <dbReference type="EMBL" id="CAI2169180.1"/>
    </source>
</evidence>
<feature type="region of interest" description="Disordered" evidence="1">
    <location>
        <begin position="1"/>
        <end position="66"/>
    </location>
</feature>
<sequence>MLDIAIQRKTPKSFNNNPSKKAQRGRSGSPTNERATKKQQLDTPDFATPINDNKTEKDTPKETEME</sequence>
<dbReference type="AlphaFoldDB" id="A0A9W4WSL9"/>
<feature type="non-terminal residue" evidence="2">
    <location>
        <position position="66"/>
    </location>
</feature>
<organism evidence="2 3">
    <name type="scientific">Funneliformis geosporum</name>
    <dbReference type="NCBI Taxonomy" id="1117311"/>
    <lineage>
        <taxon>Eukaryota</taxon>
        <taxon>Fungi</taxon>
        <taxon>Fungi incertae sedis</taxon>
        <taxon>Mucoromycota</taxon>
        <taxon>Glomeromycotina</taxon>
        <taxon>Glomeromycetes</taxon>
        <taxon>Glomerales</taxon>
        <taxon>Glomeraceae</taxon>
        <taxon>Funneliformis</taxon>
    </lineage>
</organism>
<evidence type="ECO:0000313" key="3">
    <source>
        <dbReference type="Proteomes" id="UP001153678"/>
    </source>
</evidence>
<proteinExistence type="predicted"/>
<feature type="compositionally biased region" description="Polar residues" evidence="1">
    <location>
        <begin position="12"/>
        <end position="33"/>
    </location>
</feature>
<dbReference type="Proteomes" id="UP001153678">
    <property type="component" value="Unassembled WGS sequence"/>
</dbReference>
<feature type="compositionally biased region" description="Basic and acidic residues" evidence="1">
    <location>
        <begin position="53"/>
        <end position="66"/>
    </location>
</feature>
<gene>
    <name evidence="2" type="ORF">FWILDA_LOCUS3951</name>
</gene>
<comment type="caution">
    <text evidence="2">The sequence shown here is derived from an EMBL/GenBank/DDBJ whole genome shotgun (WGS) entry which is preliminary data.</text>
</comment>
<evidence type="ECO:0000256" key="1">
    <source>
        <dbReference type="SAM" id="MobiDB-lite"/>
    </source>
</evidence>
<name>A0A9W4WSL9_9GLOM</name>
<accession>A0A9W4WSL9</accession>
<dbReference type="EMBL" id="CAMKVN010000557">
    <property type="protein sequence ID" value="CAI2169180.1"/>
    <property type="molecule type" value="Genomic_DNA"/>
</dbReference>
<protein>
    <submittedName>
        <fullName evidence="2">18242_t:CDS:1</fullName>
    </submittedName>
</protein>
<reference evidence="2" key="1">
    <citation type="submission" date="2022-08" db="EMBL/GenBank/DDBJ databases">
        <authorList>
            <person name="Kallberg Y."/>
            <person name="Tangrot J."/>
            <person name="Rosling A."/>
        </authorList>
    </citation>
    <scope>NUCLEOTIDE SEQUENCE</scope>
    <source>
        <strain evidence="2">Wild A</strain>
    </source>
</reference>